<evidence type="ECO:0000256" key="3">
    <source>
        <dbReference type="ARBA" id="ARBA00022692"/>
    </source>
</evidence>
<dbReference type="EMBL" id="RSCL01000001">
    <property type="protein sequence ID" value="RUT09526.1"/>
    <property type="molecule type" value="Genomic_DNA"/>
</dbReference>
<gene>
    <name evidence="7" type="ORF">DSM106972_000200</name>
</gene>
<comment type="caution">
    <text evidence="7">The sequence shown here is derived from an EMBL/GenBank/DDBJ whole genome shotgun (WGS) entry which is preliminary data.</text>
</comment>
<proteinExistence type="predicted"/>
<dbReference type="Pfam" id="PF06146">
    <property type="entry name" value="PsiE"/>
    <property type="match status" value="1"/>
</dbReference>
<dbReference type="InterPro" id="IPR020948">
    <property type="entry name" value="P_starv_induced_PsiE-like"/>
</dbReference>
<evidence type="ECO:0000256" key="5">
    <source>
        <dbReference type="ARBA" id="ARBA00023136"/>
    </source>
</evidence>
<evidence type="ECO:0000256" key="6">
    <source>
        <dbReference type="SAM" id="Phobius"/>
    </source>
</evidence>
<keyword evidence="2" id="KW-1003">Cell membrane</keyword>
<reference evidence="7" key="1">
    <citation type="submission" date="2018-12" db="EMBL/GenBank/DDBJ databases">
        <authorList>
            <person name="Will S."/>
            <person name="Neumann-Schaal M."/>
            <person name="Henke P."/>
        </authorList>
    </citation>
    <scope>NUCLEOTIDE SEQUENCE</scope>
    <source>
        <strain evidence="7">PCC 7102</strain>
    </source>
</reference>
<evidence type="ECO:0000256" key="2">
    <source>
        <dbReference type="ARBA" id="ARBA00022475"/>
    </source>
</evidence>
<reference evidence="7" key="2">
    <citation type="journal article" date="2019" name="Genome Biol. Evol.">
        <title>Day and night: Metabolic profiles and evolutionary relationships of six axenic non-marine cyanobacteria.</title>
        <authorList>
            <person name="Will S.E."/>
            <person name="Henke P."/>
            <person name="Boedeker C."/>
            <person name="Huang S."/>
            <person name="Brinkmann H."/>
            <person name="Rohde M."/>
            <person name="Jarek M."/>
            <person name="Friedl T."/>
            <person name="Seufert S."/>
            <person name="Schumacher M."/>
            <person name="Overmann J."/>
            <person name="Neumann-Schaal M."/>
            <person name="Petersen J."/>
        </authorList>
    </citation>
    <scope>NUCLEOTIDE SEQUENCE [LARGE SCALE GENOMIC DNA]</scope>
    <source>
        <strain evidence="7">PCC 7102</strain>
    </source>
</reference>
<evidence type="ECO:0000256" key="4">
    <source>
        <dbReference type="ARBA" id="ARBA00022989"/>
    </source>
</evidence>
<evidence type="ECO:0000313" key="8">
    <source>
        <dbReference type="Proteomes" id="UP000271624"/>
    </source>
</evidence>
<keyword evidence="4 6" id="KW-1133">Transmembrane helix</keyword>
<sequence length="82" mass="9596">MVIRLYDLFSSLIVPIKFQNITSDILFILILVELFKLLIIYLREQRISVGVAVEVKIVSVLREIIIRGALEIPWHKIIYDDN</sequence>
<dbReference type="GO" id="GO:0005886">
    <property type="term" value="C:plasma membrane"/>
    <property type="evidence" value="ECO:0007669"/>
    <property type="project" value="UniProtKB-SubCell"/>
</dbReference>
<protein>
    <submittedName>
        <fullName evidence="7">Uncharacterized protein</fullName>
    </submittedName>
</protein>
<comment type="subcellular location">
    <subcellularLocation>
        <location evidence="1">Cell membrane</location>
        <topology evidence="1">Multi-pass membrane protein</topology>
    </subcellularLocation>
</comment>
<keyword evidence="3 6" id="KW-0812">Transmembrane</keyword>
<name>A0A433VTU9_9CYAN</name>
<accession>A0A433VTU9</accession>
<keyword evidence="5 6" id="KW-0472">Membrane</keyword>
<organism evidence="7 8">
    <name type="scientific">Dulcicalothrix desertica PCC 7102</name>
    <dbReference type="NCBI Taxonomy" id="232991"/>
    <lineage>
        <taxon>Bacteria</taxon>
        <taxon>Bacillati</taxon>
        <taxon>Cyanobacteriota</taxon>
        <taxon>Cyanophyceae</taxon>
        <taxon>Nostocales</taxon>
        <taxon>Calotrichaceae</taxon>
        <taxon>Dulcicalothrix</taxon>
    </lineage>
</organism>
<dbReference type="Proteomes" id="UP000271624">
    <property type="component" value="Unassembled WGS sequence"/>
</dbReference>
<evidence type="ECO:0000256" key="1">
    <source>
        <dbReference type="ARBA" id="ARBA00004651"/>
    </source>
</evidence>
<dbReference type="AlphaFoldDB" id="A0A433VTU9"/>
<feature type="transmembrane region" description="Helical" evidence="6">
    <location>
        <begin position="25"/>
        <end position="42"/>
    </location>
</feature>
<keyword evidence="8" id="KW-1185">Reference proteome</keyword>
<evidence type="ECO:0000313" key="7">
    <source>
        <dbReference type="EMBL" id="RUT09526.1"/>
    </source>
</evidence>